<feature type="transmembrane region" description="Helical" evidence="1">
    <location>
        <begin position="254"/>
        <end position="275"/>
    </location>
</feature>
<gene>
    <name evidence="2" type="ORF">GCM10010910_25350</name>
</gene>
<proteinExistence type="predicted"/>
<reference evidence="3" key="1">
    <citation type="journal article" date="2019" name="Int. J. Syst. Evol. Microbiol.">
        <title>The Global Catalogue of Microorganisms (GCM) 10K type strain sequencing project: providing services to taxonomists for standard genome sequencing and annotation.</title>
        <authorList>
            <consortium name="The Broad Institute Genomics Platform"/>
            <consortium name="The Broad Institute Genome Sequencing Center for Infectious Disease"/>
            <person name="Wu L."/>
            <person name="Ma J."/>
        </authorList>
    </citation>
    <scope>NUCLEOTIDE SEQUENCE [LARGE SCALE GENOMIC DNA]</scope>
    <source>
        <strain evidence="3">CGMCC 4.7181</strain>
    </source>
</reference>
<protein>
    <submittedName>
        <fullName evidence="2">Uncharacterized protein</fullName>
    </submittedName>
</protein>
<accession>A0ABQ2N5G3</accession>
<feature type="transmembrane region" description="Helical" evidence="1">
    <location>
        <begin position="155"/>
        <end position="173"/>
    </location>
</feature>
<comment type="caution">
    <text evidence="2">The sequence shown here is derived from an EMBL/GenBank/DDBJ whole genome shotgun (WGS) entry which is preliminary data.</text>
</comment>
<feature type="transmembrane region" description="Helical" evidence="1">
    <location>
        <begin position="185"/>
        <end position="205"/>
    </location>
</feature>
<evidence type="ECO:0000313" key="2">
    <source>
        <dbReference type="EMBL" id="GGO66270.1"/>
    </source>
</evidence>
<keyword evidence="1" id="KW-1133">Transmembrane helix</keyword>
<evidence type="ECO:0000256" key="1">
    <source>
        <dbReference type="SAM" id="Phobius"/>
    </source>
</evidence>
<keyword evidence="3" id="KW-1185">Reference proteome</keyword>
<feature type="transmembrane region" description="Helical" evidence="1">
    <location>
        <begin position="55"/>
        <end position="75"/>
    </location>
</feature>
<feature type="transmembrane region" description="Helical" evidence="1">
    <location>
        <begin position="105"/>
        <end position="124"/>
    </location>
</feature>
<organism evidence="2 3">
    <name type="scientific">Microbacterium nanhaiense</name>
    <dbReference type="NCBI Taxonomy" id="1301026"/>
    <lineage>
        <taxon>Bacteria</taxon>
        <taxon>Bacillati</taxon>
        <taxon>Actinomycetota</taxon>
        <taxon>Actinomycetes</taxon>
        <taxon>Micrococcales</taxon>
        <taxon>Microbacteriaceae</taxon>
        <taxon>Microbacterium</taxon>
    </lineage>
</organism>
<feature type="transmembrane region" description="Helical" evidence="1">
    <location>
        <begin position="131"/>
        <end position="149"/>
    </location>
</feature>
<feature type="transmembrane region" description="Helical" evidence="1">
    <location>
        <begin position="31"/>
        <end position="48"/>
    </location>
</feature>
<keyword evidence="1" id="KW-0472">Membrane</keyword>
<dbReference type="Proteomes" id="UP000638043">
    <property type="component" value="Unassembled WGS sequence"/>
</dbReference>
<evidence type="ECO:0000313" key="3">
    <source>
        <dbReference type="Proteomes" id="UP000638043"/>
    </source>
</evidence>
<dbReference type="EMBL" id="BMMQ01000008">
    <property type="protein sequence ID" value="GGO66270.1"/>
    <property type="molecule type" value="Genomic_DNA"/>
</dbReference>
<name>A0ABQ2N5G3_9MICO</name>
<keyword evidence="1" id="KW-0812">Transmembrane</keyword>
<sequence length="353" mass="38904">MFEGVGVITPRGGLDSQIDNFTPLTYTTSNVAQTAYVTVGVLLVMYLITEPPRSIRVIEAAIVTGFALTLFKHFLPDSWPQEWFDSNPSYYYHWIFDGARERGPFAEPSLMGMFLGMSLAYLVASFWRASLVTRVFYSALIGIGVYLYSVSYTGTALLALGSVAGAAVLYGLWRIIRYGTKQVRIYFASAFALITLIVFVFWNVVSKYTLDIVVEKLGSDSFANRNASNVNSFRVLLDSFGLGVGLGSDRPSSLFFVLLSCVGIVGTLLFMRATAGYLAYGLRTPSVSPIAWAFMAQLIAQLVAKPDISMPGLWLLMGVLAASYNAREVGFDTEKENVQPTFKERIGTLIRFP</sequence>